<dbReference type="AlphaFoldDB" id="A0A3N4G4N7"/>
<evidence type="ECO:0000313" key="1">
    <source>
        <dbReference type="EMBL" id="RPA57852.1"/>
    </source>
</evidence>
<dbReference type="RefSeq" id="WP_123932206.1">
    <property type="nucleotide sequence ID" value="NZ_JBPSDP010000015.1"/>
</dbReference>
<proteinExistence type="predicted"/>
<dbReference type="Proteomes" id="UP000267536">
    <property type="component" value="Unassembled WGS sequence"/>
</dbReference>
<sequence>MTDDLAARLLEAQITFTMRELRDPHSYGQLVLEQVDAFLGDVSRLTLDDVITPDLIKLTAHKYTVQMPVEGSIPELVGEIAARLYRHRVNDETTMTEVLDARHADELFTAIAETGIARRIAAEIATSPAAVDACVDVVSHAFDDAVADRRAMAGSQGVAASVVRGVTRLASPLVPVVASALTMVTRRGVSHMLAAAKDDGDAILLDAARELWRLRSGDSVGWWRELVTAEDIDDLVVVLFEFWKSFRDTDYFRALLDEGIDHVFDKYGAATLVDLLADLGIGRADLIEEGLRFGPAVMSRLDERGMLEPVIRRQFEPFYRSEEFRGAIKAT</sequence>
<dbReference type="OrthoDB" id="3759563at2"/>
<dbReference type="EMBL" id="RKMH01000014">
    <property type="protein sequence ID" value="RPA57852.1"/>
    <property type="molecule type" value="Genomic_DNA"/>
</dbReference>
<keyword evidence="2" id="KW-1185">Reference proteome</keyword>
<protein>
    <submittedName>
        <fullName evidence="1">Uncharacterized protein</fullName>
    </submittedName>
</protein>
<gene>
    <name evidence="1" type="ORF">EF294_17405</name>
</gene>
<comment type="caution">
    <text evidence="1">The sequence shown here is derived from an EMBL/GenBank/DDBJ whole genome shotgun (WGS) entry which is preliminary data.</text>
</comment>
<reference evidence="1 2" key="1">
    <citation type="submission" date="2018-11" db="EMBL/GenBank/DDBJ databases">
        <title>Draft genome sequence of Gordonia sp. RS15-1S isolated from rice stems.</title>
        <authorList>
            <person name="Muangham S."/>
        </authorList>
    </citation>
    <scope>NUCLEOTIDE SEQUENCE [LARGE SCALE GENOMIC DNA]</scope>
    <source>
        <strain evidence="1 2">RS15-1S</strain>
    </source>
</reference>
<name>A0A3N4G4N7_9ACTN</name>
<organism evidence="1 2">
    <name type="scientific">Gordonia oryzae</name>
    <dbReference type="NCBI Taxonomy" id="2487349"/>
    <lineage>
        <taxon>Bacteria</taxon>
        <taxon>Bacillati</taxon>
        <taxon>Actinomycetota</taxon>
        <taxon>Actinomycetes</taxon>
        <taxon>Mycobacteriales</taxon>
        <taxon>Gordoniaceae</taxon>
        <taxon>Gordonia</taxon>
    </lineage>
</organism>
<evidence type="ECO:0000313" key="2">
    <source>
        <dbReference type="Proteomes" id="UP000267536"/>
    </source>
</evidence>
<accession>A0A3N4G4N7</accession>